<proteinExistence type="inferred from homology"/>
<feature type="region of interest" description="Disordered" evidence="8">
    <location>
        <begin position="1"/>
        <end position="32"/>
    </location>
</feature>
<gene>
    <name evidence="9" type="ORF">LUZ63_014027</name>
</gene>
<evidence type="ECO:0000256" key="4">
    <source>
        <dbReference type="ARBA" id="ARBA00022692"/>
    </source>
</evidence>
<comment type="subcellular location">
    <subcellularLocation>
        <location evidence="1 7">Membrane</location>
        <topology evidence="1 7">Multi-pass membrane protein</topology>
    </subcellularLocation>
</comment>
<dbReference type="PANTHER" id="PTHR31376">
    <property type="entry name" value="OS09G0467300 PROTEIN-RELATED"/>
    <property type="match status" value="1"/>
</dbReference>
<accession>A0A9Q0C9U4</accession>
<feature type="transmembrane region" description="Helical" evidence="7">
    <location>
        <begin position="163"/>
        <end position="181"/>
    </location>
</feature>
<dbReference type="Pfam" id="PF16913">
    <property type="entry name" value="PUNUT"/>
    <property type="match status" value="1"/>
</dbReference>
<keyword evidence="6 7" id="KW-0472">Membrane</keyword>
<feature type="transmembrane region" description="Helical" evidence="7">
    <location>
        <begin position="193"/>
        <end position="213"/>
    </location>
</feature>
<feature type="transmembrane region" description="Helical" evidence="7">
    <location>
        <begin position="136"/>
        <end position="156"/>
    </location>
</feature>
<keyword evidence="4 7" id="KW-0812">Transmembrane</keyword>
<keyword evidence="5 7" id="KW-1133">Transmembrane helix</keyword>
<dbReference type="GO" id="GO:0015211">
    <property type="term" value="F:purine nucleoside transmembrane transporter activity"/>
    <property type="evidence" value="ECO:0007669"/>
    <property type="project" value="UniProtKB-UniRule"/>
</dbReference>
<evidence type="ECO:0000256" key="6">
    <source>
        <dbReference type="ARBA" id="ARBA00023136"/>
    </source>
</evidence>
<dbReference type="GO" id="GO:0016020">
    <property type="term" value="C:membrane"/>
    <property type="evidence" value="ECO:0007669"/>
    <property type="project" value="UniProtKB-SubCell"/>
</dbReference>
<evidence type="ECO:0000313" key="9">
    <source>
        <dbReference type="EMBL" id="KAJ1689872.1"/>
    </source>
</evidence>
<reference evidence="9" key="1">
    <citation type="journal article" date="2022" name="Cell">
        <title>Repeat-based holocentromeres influence genome architecture and karyotype evolution.</title>
        <authorList>
            <person name="Hofstatter P.G."/>
            <person name="Thangavel G."/>
            <person name="Lux T."/>
            <person name="Neumann P."/>
            <person name="Vondrak T."/>
            <person name="Novak P."/>
            <person name="Zhang M."/>
            <person name="Costa L."/>
            <person name="Castellani M."/>
            <person name="Scott A."/>
            <person name="Toegelov H."/>
            <person name="Fuchs J."/>
            <person name="Mata-Sucre Y."/>
            <person name="Dias Y."/>
            <person name="Vanzela A.L.L."/>
            <person name="Huettel B."/>
            <person name="Almeida C.C.S."/>
            <person name="Simkova H."/>
            <person name="Souza G."/>
            <person name="Pedrosa-Harand A."/>
            <person name="Macas J."/>
            <person name="Mayer K.F.X."/>
            <person name="Houben A."/>
            <person name="Marques A."/>
        </authorList>
    </citation>
    <scope>NUCLEOTIDE SEQUENCE</scope>
    <source>
        <strain evidence="9">RhyBre1mFocal</strain>
    </source>
</reference>
<dbReference type="AlphaFoldDB" id="A0A9Q0C9U4"/>
<sequence length="377" mass="41156">MAIHFQEQADTTTDLLQPEERYNNTLPSPTQDHHSRRFLEILSYVCLFVGTVAASVLSRFYFQHGGSNRWLATLVQSAGFPLFLLPVFLSPSSTTRRCFNLPRHLFLLSLVLGILLGVNNLLISCGTSYLPVSTSSLLLSTQLAFTLMLSAVLVQIPLTFTNLNAVILITLSSLLLAFQKSSGGDKLPGESWTQYYLGFAATLGAAFMFAAYLPVMEIVYRGVDSFRMAMEVQFVMEAAATALSATGMAMTRGDWKENWDLGPTAYWIVLGATVLSWQLCFMGTAGTIYLTSSLHSGICMTALLPINVMAGVVIFGDDLGPEKLVAVVLCVWGFASYLYGESKKNEDDVIKGHAENKGILDSVERKHGTVDGAVENV</sequence>
<dbReference type="Proteomes" id="UP001151287">
    <property type="component" value="Unassembled WGS sequence"/>
</dbReference>
<dbReference type="PANTHER" id="PTHR31376:SF3">
    <property type="entry name" value="PURINE PERMEASE 4-RELATED"/>
    <property type="match status" value="1"/>
</dbReference>
<keyword evidence="3 7" id="KW-0813">Transport</keyword>
<feature type="transmembrane region" description="Helical" evidence="7">
    <location>
        <begin position="234"/>
        <end position="253"/>
    </location>
</feature>
<dbReference type="SUPFAM" id="SSF103481">
    <property type="entry name" value="Multidrug resistance efflux transporter EmrE"/>
    <property type="match status" value="1"/>
</dbReference>
<keyword evidence="10" id="KW-1185">Reference proteome</keyword>
<dbReference type="GO" id="GO:0005345">
    <property type="term" value="F:purine nucleobase transmembrane transporter activity"/>
    <property type="evidence" value="ECO:0007669"/>
    <property type="project" value="UniProtKB-UniRule"/>
</dbReference>
<organism evidence="9 10">
    <name type="scientific">Rhynchospora breviuscula</name>
    <dbReference type="NCBI Taxonomy" id="2022672"/>
    <lineage>
        <taxon>Eukaryota</taxon>
        <taxon>Viridiplantae</taxon>
        <taxon>Streptophyta</taxon>
        <taxon>Embryophyta</taxon>
        <taxon>Tracheophyta</taxon>
        <taxon>Spermatophyta</taxon>
        <taxon>Magnoliopsida</taxon>
        <taxon>Liliopsida</taxon>
        <taxon>Poales</taxon>
        <taxon>Cyperaceae</taxon>
        <taxon>Cyperoideae</taxon>
        <taxon>Rhynchosporeae</taxon>
        <taxon>Rhynchospora</taxon>
    </lineage>
</organism>
<evidence type="ECO:0000313" key="10">
    <source>
        <dbReference type="Proteomes" id="UP001151287"/>
    </source>
</evidence>
<dbReference type="EMBL" id="JAMQYH010000004">
    <property type="protein sequence ID" value="KAJ1689872.1"/>
    <property type="molecule type" value="Genomic_DNA"/>
</dbReference>
<feature type="transmembrane region" description="Helical" evidence="7">
    <location>
        <begin position="322"/>
        <end position="340"/>
    </location>
</feature>
<evidence type="ECO:0000256" key="1">
    <source>
        <dbReference type="ARBA" id="ARBA00004141"/>
    </source>
</evidence>
<dbReference type="InterPro" id="IPR030182">
    <property type="entry name" value="PUP_plant"/>
</dbReference>
<evidence type="ECO:0000256" key="2">
    <source>
        <dbReference type="ARBA" id="ARBA00006213"/>
    </source>
</evidence>
<feature type="transmembrane region" description="Helical" evidence="7">
    <location>
        <begin position="105"/>
        <end position="130"/>
    </location>
</feature>
<comment type="similarity">
    <text evidence="2 7">Belongs to the purine permeases (TC 2.A.7.14) family.</text>
</comment>
<evidence type="ECO:0000256" key="3">
    <source>
        <dbReference type="ARBA" id="ARBA00022448"/>
    </source>
</evidence>
<feature type="transmembrane region" description="Helical" evidence="7">
    <location>
        <begin position="265"/>
        <end position="290"/>
    </location>
</feature>
<dbReference type="OrthoDB" id="683622at2759"/>
<evidence type="ECO:0000256" key="5">
    <source>
        <dbReference type="ARBA" id="ARBA00022989"/>
    </source>
</evidence>
<name>A0A9Q0C9U4_9POAL</name>
<evidence type="ECO:0000256" key="7">
    <source>
        <dbReference type="RuleBase" id="RU368015"/>
    </source>
</evidence>
<protein>
    <recommendedName>
        <fullName evidence="7">Probable purine permease</fullName>
    </recommendedName>
</protein>
<feature type="transmembrane region" description="Helical" evidence="7">
    <location>
        <begin position="297"/>
        <end position="316"/>
    </location>
</feature>
<dbReference type="InterPro" id="IPR037185">
    <property type="entry name" value="EmrE-like"/>
</dbReference>
<comment type="caution">
    <text evidence="9">The sequence shown here is derived from an EMBL/GenBank/DDBJ whole genome shotgun (WGS) entry which is preliminary data.</text>
</comment>
<feature type="transmembrane region" description="Helical" evidence="7">
    <location>
        <begin position="41"/>
        <end position="62"/>
    </location>
</feature>
<feature type="transmembrane region" description="Helical" evidence="7">
    <location>
        <begin position="74"/>
        <end position="93"/>
    </location>
</feature>
<evidence type="ECO:0000256" key="8">
    <source>
        <dbReference type="SAM" id="MobiDB-lite"/>
    </source>
</evidence>